<dbReference type="InterPro" id="IPR015943">
    <property type="entry name" value="WD40/YVTN_repeat-like_dom_sf"/>
</dbReference>
<feature type="compositionally biased region" description="Basic and acidic residues" evidence="1">
    <location>
        <begin position="430"/>
        <end position="444"/>
    </location>
</feature>
<dbReference type="InterPro" id="IPR011044">
    <property type="entry name" value="Quino_amine_DH_bsu"/>
</dbReference>
<keyword evidence="3" id="KW-1185">Reference proteome</keyword>
<dbReference type="Gene3D" id="2.130.10.10">
    <property type="entry name" value="YVTN repeat-like/Quinoprotein amine dehydrogenase"/>
    <property type="match status" value="1"/>
</dbReference>
<evidence type="ECO:0000313" key="2">
    <source>
        <dbReference type="EMBL" id="WFP16440.1"/>
    </source>
</evidence>
<evidence type="ECO:0000256" key="1">
    <source>
        <dbReference type="SAM" id="MobiDB-lite"/>
    </source>
</evidence>
<reference evidence="2 3" key="1">
    <citation type="submission" date="2023-04" db="EMBL/GenBank/DDBJ databases">
        <title>Funneling lignin-derived compounds into biodiesel using alkali-halophilic Citricoccus sp. P2.</title>
        <authorList>
            <person name="Luo C.-B."/>
        </authorList>
    </citation>
    <scope>NUCLEOTIDE SEQUENCE [LARGE SCALE GENOMIC DNA]</scope>
    <source>
        <strain evidence="2 3">P2</strain>
    </source>
</reference>
<protein>
    <recommendedName>
        <fullName evidence="4">Pyrroloquinoline-quinone binding quinoprotein</fullName>
    </recommendedName>
</protein>
<evidence type="ECO:0008006" key="4">
    <source>
        <dbReference type="Google" id="ProtNLM"/>
    </source>
</evidence>
<dbReference type="Proteomes" id="UP001219037">
    <property type="component" value="Chromosome"/>
</dbReference>
<feature type="region of interest" description="Disordered" evidence="1">
    <location>
        <begin position="417"/>
        <end position="444"/>
    </location>
</feature>
<dbReference type="SUPFAM" id="SSF50969">
    <property type="entry name" value="YVTN repeat-like/Quinoprotein amine dehydrogenase"/>
    <property type="match status" value="1"/>
</dbReference>
<sequence length="444" mass="47405">MSSLLFLSACSPGSPAAEDDTTASADTAGDAEVIRAEPREVASIAPRVVISHEEGLVTLDGESGETLDTVEEPGFFRLNNAGDGQHVIVTAGNEFRVYNAGVQAQPHGDHFHYYESNPGLTGATFDADYAGHVVLHNGRTTLFADGTGEITTFTSADLAYGEPSVDQTGADNPHHGVAIELTDGTMLTTQGTEESRSTVQHMEVAEDGSTEVLAETTDCPGVHGEAAAAAEESAEPSDVVVFGCENGPVVFRDGDFHKVDVEPEYQRSGNLAGSEESSIVLGDWKVDPDAEQERPTEVALINSLEDSVETVDLGSSYWFRSLARGDDGEAMVLTYNGQLNVIDEETGEVTERIDAIEAWEEKEDWQQPGPILKAADGKAYVTDAENQQLVIIDLDSAEVEQRIDLDVTPVEMAVVTGSAEAPKHKASGSGDHDHGDEEEHDHDH</sequence>
<accession>A0ABY8H5R0</accession>
<proteinExistence type="predicted"/>
<name>A0ABY8H5R0_9MICC</name>
<dbReference type="EMBL" id="CP121252">
    <property type="protein sequence ID" value="WFP16440.1"/>
    <property type="molecule type" value="Genomic_DNA"/>
</dbReference>
<dbReference type="RefSeq" id="WP_278157580.1">
    <property type="nucleotide sequence ID" value="NZ_CP121252.1"/>
</dbReference>
<evidence type="ECO:0000313" key="3">
    <source>
        <dbReference type="Proteomes" id="UP001219037"/>
    </source>
</evidence>
<organism evidence="2 3">
    <name type="scientific">Citricoccus muralis</name>
    <dbReference type="NCBI Taxonomy" id="169134"/>
    <lineage>
        <taxon>Bacteria</taxon>
        <taxon>Bacillati</taxon>
        <taxon>Actinomycetota</taxon>
        <taxon>Actinomycetes</taxon>
        <taxon>Micrococcales</taxon>
        <taxon>Micrococcaceae</taxon>
        <taxon>Citricoccus</taxon>
    </lineage>
</organism>
<gene>
    <name evidence="2" type="ORF">P8192_13840</name>
</gene>